<protein>
    <submittedName>
        <fullName evidence="1">Uncharacterized protein</fullName>
    </submittedName>
</protein>
<proteinExistence type="predicted"/>
<dbReference type="Proteomes" id="UP000887013">
    <property type="component" value="Unassembled WGS sequence"/>
</dbReference>
<dbReference type="AlphaFoldDB" id="A0A8X6PNM2"/>
<organism evidence="1 2">
    <name type="scientific">Nephila pilipes</name>
    <name type="common">Giant wood spider</name>
    <name type="synonym">Nephila maculata</name>
    <dbReference type="NCBI Taxonomy" id="299642"/>
    <lineage>
        <taxon>Eukaryota</taxon>
        <taxon>Metazoa</taxon>
        <taxon>Ecdysozoa</taxon>
        <taxon>Arthropoda</taxon>
        <taxon>Chelicerata</taxon>
        <taxon>Arachnida</taxon>
        <taxon>Araneae</taxon>
        <taxon>Araneomorphae</taxon>
        <taxon>Entelegynae</taxon>
        <taxon>Araneoidea</taxon>
        <taxon>Nephilidae</taxon>
        <taxon>Nephila</taxon>
    </lineage>
</organism>
<sequence length="132" mass="15107">MPIIGHEVSLNFSTVRYYLRIEMDLRDGSDQRVVYAIGNIFELHSVKNVLKVESLGSVWLGSRDFEPMQKKSCNPTWGPAYYGRFLIAQNARTFVTIHLRVKKSWKNVPGKDSNQIGRIPCAIIIKSGEFDF</sequence>
<keyword evidence="2" id="KW-1185">Reference proteome</keyword>
<accession>A0A8X6PNM2</accession>
<dbReference type="EMBL" id="BMAW01070488">
    <property type="protein sequence ID" value="GFT73508.1"/>
    <property type="molecule type" value="Genomic_DNA"/>
</dbReference>
<comment type="caution">
    <text evidence="1">The sequence shown here is derived from an EMBL/GenBank/DDBJ whole genome shotgun (WGS) entry which is preliminary data.</text>
</comment>
<name>A0A8X6PNM2_NEPPI</name>
<evidence type="ECO:0000313" key="1">
    <source>
        <dbReference type="EMBL" id="GFT73508.1"/>
    </source>
</evidence>
<evidence type="ECO:0000313" key="2">
    <source>
        <dbReference type="Proteomes" id="UP000887013"/>
    </source>
</evidence>
<gene>
    <name evidence="1" type="ORF">NPIL_349741</name>
</gene>
<reference evidence="1" key="1">
    <citation type="submission" date="2020-08" db="EMBL/GenBank/DDBJ databases">
        <title>Multicomponent nature underlies the extraordinary mechanical properties of spider dragline silk.</title>
        <authorList>
            <person name="Kono N."/>
            <person name="Nakamura H."/>
            <person name="Mori M."/>
            <person name="Yoshida Y."/>
            <person name="Ohtoshi R."/>
            <person name="Malay A.D."/>
            <person name="Moran D.A.P."/>
            <person name="Tomita M."/>
            <person name="Numata K."/>
            <person name="Arakawa K."/>
        </authorList>
    </citation>
    <scope>NUCLEOTIDE SEQUENCE</scope>
</reference>